<sequence length="247" mass="26878">MRLANYIDSTYLKTSSQAGVSSQETRNLVSALVNEAIEYQFKAVMIRSQFIPLAKNLIQEAKSKVLVGTVVCFHEGNCTVDEKLKEIKEALALGADEVDVVVNYKAFKNNQIALVSNELVQCTRLALESGKVIKWIIEVAALTTSEIAEISSLIKDLVLEKFSLAAVESVFVKSSTGFYHTVDGVPNGATFTSIRTMAENAKPLKIKAAGGIKTKGDLLKMITLGVDRIGTSSAKQLIEETKHSSNY</sequence>
<dbReference type="SMART" id="SM01133">
    <property type="entry name" value="DeoC"/>
    <property type="match status" value="1"/>
</dbReference>
<dbReference type="PANTHER" id="PTHR10889">
    <property type="entry name" value="DEOXYRIBOSE-PHOSPHATE ALDOLASE"/>
    <property type="match status" value="1"/>
</dbReference>
<dbReference type="EMBL" id="BMJW01000001">
    <property type="protein sequence ID" value="GGG94374.1"/>
    <property type="molecule type" value="Genomic_DNA"/>
</dbReference>
<dbReference type="RefSeq" id="WP_188598137.1">
    <property type="nucleotide sequence ID" value="NZ_BMJW01000001.1"/>
</dbReference>
<evidence type="ECO:0000313" key="4">
    <source>
        <dbReference type="EMBL" id="GGG94374.1"/>
    </source>
</evidence>
<reference evidence="4" key="1">
    <citation type="journal article" date="2014" name="Int. J. Syst. Evol. Microbiol.">
        <title>Complete genome sequence of Corynebacterium casei LMG S-19264T (=DSM 44701T), isolated from a smear-ripened cheese.</title>
        <authorList>
            <consortium name="US DOE Joint Genome Institute (JGI-PGF)"/>
            <person name="Walter F."/>
            <person name="Albersmeier A."/>
            <person name="Kalinowski J."/>
            <person name="Ruckert C."/>
        </authorList>
    </citation>
    <scope>NUCLEOTIDE SEQUENCE</scope>
    <source>
        <strain evidence="4">CGMCC 1.15763</strain>
    </source>
</reference>
<evidence type="ECO:0000256" key="3">
    <source>
        <dbReference type="NCBIfam" id="TIGR00126"/>
    </source>
</evidence>
<keyword evidence="2" id="KW-0704">Schiff base</keyword>
<evidence type="ECO:0000313" key="5">
    <source>
        <dbReference type="Proteomes" id="UP000633278"/>
    </source>
</evidence>
<dbReference type="EC" id="4.1.2.4" evidence="3"/>
<dbReference type="PANTHER" id="PTHR10889:SF1">
    <property type="entry name" value="DEOXYRIBOSE-PHOSPHATE ALDOLASE"/>
    <property type="match status" value="1"/>
</dbReference>
<keyword evidence="1" id="KW-0963">Cytoplasm</keyword>
<dbReference type="Pfam" id="PF01791">
    <property type="entry name" value="DeoC"/>
    <property type="match status" value="1"/>
</dbReference>
<gene>
    <name evidence="4" type="primary">deoC</name>
    <name evidence="4" type="ORF">GCM10011416_09650</name>
</gene>
<organism evidence="4 5">
    <name type="scientific">Polaribacter pacificus</name>
    <dbReference type="NCBI Taxonomy" id="1775173"/>
    <lineage>
        <taxon>Bacteria</taxon>
        <taxon>Pseudomonadati</taxon>
        <taxon>Bacteroidota</taxon>
        <taxon>Flavobacteriia</taxon>
        <taxon>Flavobacteriales</taxon>
        <taxon>Flavobacteriaceae</taxon>
    </lineage>
</organism>
<keyword evidence="5" id="KW-1185">Reference proteome</keyword>
<dbReference type="NCBIfam" id="TIGR00126">
    <property type="entry name" value="deoC"/>
    <property type="match status" value="1"/>
</dbReference>
<dbReference type="GO" id="GO:0009264">
    <property type="term" value="P:deoxyribonucleotide catabolic process"/>
    <property type="evidence" value="ECO:0007669"/>
    <property type="project" value="UniProtKB-UniRule"/>
</dbReference>
<accession>A0A917HWR3</accession>
<dbReference type="InterPro" id="IPR002915">
    <property type="entry name" value="DeoC/FbaB/LacD_aldolase"/>
</dbReference>
<dbReference type="SUPFAM" id="SSF51569">
    <property type="entry name" value="Aldolase"/>
    <property type="match status" value="1"/>
</dbReference>
<dbReference type="InterPro" id="IPR011343">
    <property type="entry name" value="DeoC"/>
</dbReference>
<comment type="caution">
    <text evidence="4">The sequence shown here is derived from an EMBL/GenBank/DDBJ whole genome shotgun (WGS) entry which is preliminary data.</text>
</comment>
<dbReference type="Gene3D" id="3.20.20.70">
    <property type="entry name" value="Aldolase class I"/>
    <property type="match status" value="1"/>
</dbReference>
<dbReference type="InterPro" id="IPR013785">
    <property type="entry name" value="Aldolase_TIM"/>
</dbReference>
<name>A0A917HWR3_9FLAO</name>
<dbReference type="PIRSF" id="PIRSF001357">
    <property type="entry name" value="DeoC"/>
    <property type="match status" value="1"/>
</dbReference>
<proteinExistence type="predicted"/>
<dbReference type="GO" id="GO:0016052">
    <property type="term" value="P:carbohydrate catabolic process"/>
    <property type="evidence" value="ECO:0007669"/>
    <property type="project" value="TreeGrafter"/>
</dbReference>
<reference evidence="4" key="2">
    <citation type="submission" date="2020-09" db="EMBL/GenBank/DDBJ databases">
        <authorList>
            <person name="Sun Q."/>
            <person name="Zhou Y."/>
        </authorList>
    </citation>
    <scope>NUCLEOTIDE SEQUENCE</scope>
    <source>
        <strain evidence="4">CGMCC 1.15763</strain>
    </source>
</reference>
<dbReference type="GO" id="GO:0004139">
    <property type="term" value="F:deoxyribose-phosphate aldolase activity"/>
    <property type="evidence" value="ECO:0007669"/>
    <property type="project" value="UniProtKB-UniRule"/>
</dbReference>
<dbReference type="GO" id="GO:0005737">
    <property type="term" value="C:cytoplasm"/>
    <property type="evidence" value="ECO:0007669"/>
    <property type="project" value="InterPro"/>
</dbReference>
<evidence type="ECO:0000256" key="2">
    <source>
        <dbReference type="ARBA" id="ARBA00023270"/>
    </source>
</evidence>
<dbReference type="Proteomes" id="UP000633278">
    <property type="component" value="Unassembled WGS sequence"/>
</dbReference>
<evidence type="ECO:0000256" key="1">
    <source>
        <dbReference type="ARBA" id="ARBA00022490"/>
    </source>
</evidence>
<protein>
    <recommendedName>
        <fullName evidence="3">Deoxyribose-phosphate aldolase</fullName>
        <ecNumber evidence="3">4.1.2.4</ecNumber>
    </recommendedName>
</protein>
<dbReference type="AlphaFoldDB" id="A0A917HWR3"/>